<dbReference type="FunFam" id="2.170.130.10:FF:000003">
    <property type="entry name" value="SusC/RagA family TonB-linked outer membrane protein"/>
    <property type="match status" value="1"/>
</dbReference>
<dbReference type="Gene3D" id="2.60.40.1120">
    <property type="entry name" value="Carboxypeptidase-like, regulatory domain"/>
    <property type="match status" value="1"/>
</dbReference>
<dbReference type="AlphaFoldDB" id="A0A644UJG6"/>
<dbReference type="InterPro" id="IPR023996">
    <property type="entry name" value="TonB-dep_OMP_SusC/RagA"/>
</dbReference>
<gene>
    <name evidence="2" type="primary">susC_17</name>
    <name evidence="2" type="ORF">SDC9_24949</name>
</gene>
<reference evidence="2" key="1">
    <citation type="submission" date="2019-08" db="EMBL/GenBank/DDBJ databases">
        <authorList>
            <person name="Kucharzyk K."/>
            <person name="Murdoch R.W."/>
            <person name="Higgins S."/>
            <person name="Loffler F."/>
        </authorList>
    </citation>
    <scope>NUCLEOTIDE SEQUENCE</scope>
</reference>
<dbReference type="InterPro" id="IPR023997">
    <property type="entry name" value="TonB-dep_OMP_SusC/RagA_CS"/>
</dbReference>
<evidence type="ECO:0000313" key="2">
    <source>
        <dbReference type="EMBL" id="MPL79074.1"/>
    </source>
</evidence>
<dbReference type="InterPro" id="IPR037066">
    <property type="entry name" value="Plug_dom_sf"/>
</dbReference>
<accession>A0A644UJG6</accession>
<dbReference type="FunFam" id="2.60.40.1120:FF:000003">
    <property type="entry name" value="Outer membrane protein Omp121"/>
    <property type="match status" value="1"/>
</dbReference>
<dbReference type="InterPro" id="IPR008969">
    <property type="entry name" value="CarboxyPept-like_regulatory"/>
</dbReference>
<name>A0A644UJG6_9ZZZZ</name>
<evidence type="ECO:0000259" key="1">
    <source>
        <dbReference type="Pfam" id="PF07715"/>
    </source>
</evidence>
<dbReference type="Pfam" id="PF07715">
    <property type="entry name" value="Plug"/>
    <property type="match status" value="1"/>
</dbReference>
<feature type="domain" description="TonB-dependent receptor plug" evidence="1">
    <location>
        <begin position="244"/>
        <end position="342"/>
    </location>
</feature>
<dbReference type="NCBIfam" id="TIGR04057">
    <property type="entry name" value="SusC_RagA_signa"/>
    <property type="match status" value="1"/>
</dbReference>
<dbReference type="NCBIfam" id="TIGR04056">
    <property type="entry name" value="OMP_RagA_SusC"/>
    <property type="match status" value="1"/>
</dbReference>
<dbReference type="InterPro" id="IPR012910">
    <property type="entry name" value="Plug_dom"/>
</dbReference>
<proteinExistence type="predicted"/>
<dbReference type="Pfam" id="PF13715">
    <property type="entry name" value="CarbopepD_reg_2"/>
    <property type="match status" value="1"/>
</dbReference>
<keyword evidence="2" id="KW-0675">Receptor</keyword>
<organism evidence="2">
    <name type="scientific">bioreactor metagenome</name>
    <dbReference type="NCBI Taxonomy" id="1076179"/>
    <lineage>
        <taxon>unclassified sequences</taxon>
        <taxon>metagenomes</taxon>
        <taxon>ecological metagenomes</taxon>
    </lineage>
</organism>
<dbReference type="Gene3D" id="2.170.130.10">
    <property type="entry name" value="TonB-dependent receptor, plug domain"/>
    <property type="match status" value="1"/>
</dbReference>
<comment type="caution">
    <text evidence="2">The sequence shown here is derived from an EMBL/GenBank/DDBJ whole genome shotgun (WGS) entry which is preliminary data.</text>
</comment>
<dbReference type="SUPFAM" id="SSF49464">
    <property type="entry name" value="Carboxypeptidase regulatory domain-like"/>
    <property type="match status" value="1"/>
</dbReference>
<dbReference type="InterPro" id="IPR039426">
    <property type="entry name" value="TonB-dep_rcpt-like"/>
</dbReference>
<dbReference type="EMBL" id="VSSQ01000123">
    <property type="protein sequence ID" value="MPL79074.1"/>
    <property type="molecule type" value="Genomic_DNA"/>
</dbReference>
<dbReference type="SUPFAM" id="SSF56935">
    <property type="entry name" value="Porins"/>
    <property type="match status" value="1"/>
</dbReference>
<dbReference type="PROSITE" id="PS52016">
    <property type="entry name" value="TONB_DEPENDENT_REC_3"/>
    <property type="match status" value="1"/>
</dbReference>
<sequence length="1149" mass="129249">MTYENLLYNCINFKYIKEMNRKSLLMLNWIKIPQNKHMIRTAKTITIFLFSCILCLHAETGNTQNIRVTLNKSNEKLENILNEIENQTELLFIYNKNINVNKKVSVNVKEQPLAQVLKTLLGESVTYKQEGSYILLSENADQSAPRVTQQNKTVKGNVQDTNGEAIIGANVVEKGTTNGTITDIDGNFSLQLQGSNPVLQVSYIGYTTQEVRVGNSTALTVKLAEDSETLEEVVVVGYGVQKRASVTGSVASLQSKDITTVKTPNVSNALAGKLPGLRAVQRSGAPGDDASSIDIRGFGSALVIVDGVERDFRQIDANDIESISILKDASAAVYGFKGANGVILVSTKKGQVGKPKINYTGYVGVQNITRYPEFFNGYEYAMLYNEAQQNVGVTAPYSAENLEQYKQGIGTTDWYNETIRGSIPQMYHNLSVSGGAEKVKYFFSLGYTDQEGIYKSDDFNFKKYNIRSNISAEIVKGFNVELQLSGRLDTRNKPYEADPLSRSIQMAKPIFPVYANDNTDYWSNPGDKGNPVHLSDVDNVGYDRRDRREFNGSLAFTWDIPWIKGLTAKTLMSYDYNNQYSRQWYKEYYEYVYNATQDKYTAQASHTISELTTRSDNYFKPNMQTSLNYKNTFGKHDVGALVLFEFYNDRTDWVKAYRQFTVGAIDQIGAGDKVNLNNDGNASVSAHAGLVGRVNYAYDNKYLIEASFRYDGSYKFSPDKRWGFFPALSLGWRMSEEAFFKEALPIVDNFKLRGSYGKVGDEGDFAAYQYLTGYTYPSGNYVLGSGGLSNGAKDKGMPNTNLTWYESTTANVGFEGSVKSGLLSVEFDYFQRNRDGLLATRLLTLPTTFGQALPEENLNSDKTRGFEIVVGHRNKIGDFTYDIKANFSKTRNYFGYVERAASSNMYDNWRNNTNDRYKDINWGKKVIGQFQSFEEILNSPIQDNNGNKSLLPGDLKFEDWNNDGIIDGKDDKPIGHGSNPSMYYGLNLSGQYKGFDLTIFFQGAAGHEVFTGGDFMDPFIQQGLGNGITLWLDRWHREDPADMSSAWIPGYMPALRPTGYQANRTNNTWTMQKATYLRLKTLELGYSFPKEWIGKAGIENLRIYVNSFNPLTFTGREGVIKYMDPENSEGALRYYPQMKTFNFGVNLSF</sequence>
<protein>
    <submittedName>
        <fullName evidence="2">TonB-dependent receptor SusC</fullName>
    </submittedName>
</protein>